<protein>
    <recommendedName>
        <fullName evidence="5">JmjC domain-containing protein</fullName>
    </recommendedName>
</protein>
<reference evidence="2 3" key="1">
    <citation type="submission" date="2020-08" db="EMBL/GenBank/DDBJ databases">
        <title>Sequencing the genomes of 1000 actinobacteria strains.</title>
        <authorList>
            <person name="Klenk H.-P."/>
        </authorList>
    </citation>
    <scope>NUCLEOTIDE SEQUENCE [LARGE SCALE GENOMIC DNA]</scope>
    <source>
        <strain evidence="2 3">DSM 43150</strain>
    </source>
</reference>
<sequence length="405" mass="43317">MTSAPATAPADLASFWTAFAADHWERRPLSQETSALRLGLTEDQLFSALLRTAEQVRTGRTSGGLPRFVANIDGRMQPVDTLDFLPRDGERTLDEYLSRLDGRWRDHDWNVAVSGLHAVSAPLWDRAKALADDVYEHTGSRPAGRVDIDTFIGRYASTNVGVHVDHAGNFGFTLRGRKTLLTWPAEAAGQVPQKTLDYSAARDSAEVLVGVPGGLTYFPSPQLHVGESPDDVSVNVNIAFFTRSDVRSRVAAVVDRLLADGAGGAGLAPLPDAPAVPPDAARLLTSVLGSDVARAEDLLWDQWSRSITSSGLDVGRPADQPRAIPAGASVRLRTRAVLRSRRLADGRLAISSQGHVLRVADDPAIEVALRRLDSGAAVDLDGAAPAVLLAVLVRLQSWAALDVTA</sequence>
<evidence type="ECO:0000313" key="1">
    <source>
        <dbReference type="EMBL" id="GIE43816.1"/>
    </source>
</evidence>
<proteinExistence type="predicted"/>
<dbReference type="Proteomes" id="UP000631312">
    <property type="component" value="Unassembled WGS sequence"/>
</dbReference>
<evidence type="ECO:0000313" key="4">
    <source>
        <dbReference type="Proteomes" id="UP000631312"/>
    </source>
</evidence>
<name>A0A7W7HHA3_9ACTN</name>
<dbReference type="Gene3D" id="2.60.120.650">
    <property type="entry name" value="Cupin"/>
    <property type="match status" value="1"/>
</dbReference>
<evidence type="ECO:0000313" key="2">
    <source>
        <dbReference type="EMBL" id="MBB4750507.1"/>
    </source>
</evidence>
<gene>
    <name evidence="1" type="ORF">Alo02nite_67140</name>
    <name evidence="2" type="ORF">BJ964_004668</name>
</gene>
<dbReference type="RefSeq" id="WP_188122673.1">
    <property type="nucleotide sequence ID" value="NZ_BOMP01000113.1"/>
</dbReference>
<dbReference type="EMBL" id="JACHNC010000001">
    <property type="protein sequence ID" value="MBB4750507.1"/>
    <property type="molecule type" value="Genomic_DNA"/>
</dbReference>
<dbReference type="EMBL" id="BOMP01000113">
    <property type="protein sequence ID" value="GIE43816.1"/>
    <property type="molecule type" value="Genomic_DNA"/>
</dbReference>
<accession>A0A7W7HHA3</accession>
<organism evidence="2 3">
    <name type="scientific">Actinoplanes lobatus</name>
    <dbReference type="NCBI Taxonomy" id="113568"/>
    <lineage>
        <taxon>Bacteria</taxon>
        <taxon>Bacillati</taxon>
        <taxon>Actinomycetota</taxon>
        <taxon>Actinomycetes</taxon>
        <taxon>Micromonosporales</taxon>
        <taxon>Micromonosporaceae</taxon>
        <taxon>Actinoplanes</taxon>
    </lineage>
</organism>
<evidence type="ECO:0000313" key="3">
    <source>
        <dbReference type="Proteomes" id="UP000590511"/>
    </source>
</evidence>
<dbReference type="SUPFAM" id="SSF51197">
    <property type="entry name" value="Clavaminate synthase-like"/>
    <property type="match status" value="1"/>
</dbReference>
<evidence type="ECO:0008006" key="5">
    <source>
        <dbReference type="Google" id="ProtNLM"/>
    </source>
</evidence>
<comment type="caution">
    <text evidence="2">The sequence shown here is derived from an EMBL/GenBank/DDBJ whole genome shotgun (WGS) entry which is preliminary data.</text>
</comment>
<dbReference type="AlphaFoldDB" id="A0A7W7HHA3"/>
<dbReference type="Proteomes" id="UP000590511">
    <property type="component" value="Unassembled WGS sequence"/>
</dbReference>
<keyword evidence="4" id="KW-1185">Reference proteome</keyword>
<reference evidence="1 4" key="2">
    <citation type="submission" date="2021-01" db="EMBL/GenBank/DDBJ databases">
        <title>Whole genome shotgun sequence of Actinoplanes lobatus NBRC 12513.</title>
        <authorList>
            <person name="Komaki H."/>
            <person name="Tamura T."/>
        </authorList>
    </citation>
    <scope>NUCLEOTIDE SEQUENCE [LARGE SCALE GENOMIC DNA]</scope>
    <source>
        <strain evidence="1 4">NBRC 12513</strain>
    </source>
</reference>